<evidence type="ECO:0000256" key="8">
    <source>
        <dbReference type="ARBA" id="ARBA00022833"/>
    </source>
</evidence>
<dbReference type="OrthoDB" id="264354at2759"/>
<feature type="compositionally biased region" description="Low complexity" evidence="9">
    <location>
        <begin position="62"/>
        <end position="71"/>
    </location>
</feature>
<evidence type="ECO:0000313" key="11">
    <source>
        <dbReference type="Proteomes" id="UP000515208"/>
    </source>
</evidence>
<feature type="region of interest" description="Disordered" evidence="9">
    <location>
        <begin position="493"/>
        <end position="522"/>
    </location>
</feature>
<feature type="compositionally biased region" description="Basic and acidic residues" evidence="9">
    <location>
        <begin position="34"/>
        <end position="49"/>
    </location>
</feature>
<protein>
    <recommendedName>
        <fullName evidence="3">RING-type E3 ubiquitin transferase</fullName>
        <ecNumber evidence="3">2.3.2.27</ecNumber>
    </recommendedName>
</protein>
<reference evidence="12" key="1">
    <citation type="submission" date="2025-08" db="UniProtKB">
        <authorList>
            <consortium name="RefSeq"/>
        </authorList>
    </citation>
    <scope>IDENTIFICATION</scope>
    <source>
        <tissue evidence="12">Blood</tissue>
    </source>
</reference>
<dbReference type="Gene3D" id="3.30.40.10">
    <property type="entry name" value="Zinc/RING finger domain, C3HC4 (zinc finger)"/>
    <property type="match status" value="1"/>
</dbReference>
<feature type="region of interest" description="Disordered" evidence="9">
    <location>
        <begin position="34"/>
        <end position="268"/>
    </location>
</feature>
<name>A0A6P3IKA8_BISBB</name>
<evidence type="ECO:0000256" key="9">
    <source>
        <dbReference type="SAM" id="MobiDB-lite"/>
    </source>
</evidence>
<evidence type="ECO:0000256" key="7">
    <source>
        <dbReference type="ARBA" id="ARBA00022786"/>
    </source>
</evidence>
<feature type="region of interest" description="Disordered" evidence="9">
    <location>
        <begin position="784"/>
        <end position="811"/>
    </location>
</feature>
<feature type="region of interest" description="Disordered" evidence="9">
    <location>
        <begin position="284"/>
        <end position="423"/>
    </location>
</feature>
<accession>A0A6P3IKA8</accession>
<comment type="catalytic activity">
    <reaction evidence="1">
        <text>S-ubiquitinyl-[E2 ubiquitin-conjugating enzyme]-L-cysteine + [acceptor protein]-L-lysine = [E2 ubiquitin-conjugating enzyme]-L-cysteine + N(6)-ubiquitinyl-[acceptor protein]-L-lysine.</text>
        <dbReference type="EC" id="2.3.2.27"/>
    </reaction>
</comment>
<evidence type="ECO:0000256" key="3">
    <source>
        <dbReference type="ARBA" id="ARBA00012483"/>
    </source>
</evidence>
<feature type="compositionally biased region" description="Basic and acidic residues" evidence="9">
    <location>
        <begin position="218"/>
        <end position="228"/>
    </location>
</feature>
<keyword evidence="4" id="KW-0808">Transferase</keyword>
<feature type="compositionally biased region" description="Basic and acidic residues" evidence="9">
    <location>
        <begin position="193"/>
        <end position="204"/>
    </location>
</feature>
<dbReference type="Proteomes" id="UP000515208">
    <property type="component" value="Unplaced"/>
</dbReference>
<dbReference type="CTD" id="162333"/>
<dbReference type="RefSeq" id="XP_010854763.1">
    <property type="nucleotide sequence ID" value="XM_010856461.1"/>
</dbReference>
<feature type="compositionally biased region" description="Low complexity" evidence="9">
    <location>
        <begin position="801"/>
        <end position="811"/>
    </location>
</feature>
<proteinExistence type="predicted"/>
<comment type="pathway">
    <text evidence="2">Protein modification; protein ubiquitination.</text>
</comment>
<evidence type="ECO:0000256" key="5">
    <source>
        <dbReference type="ARBA" id="ARBA00022723"/>
    </source>
</evidence>
<organism evidence="11 12">
    <name type="scientific">Bison bison bison</name>
    <name type="common">North American plains bison</name>
    <dbReference type="NCBI Taxonomy" id="43346"/>
    <lineage>
        <taxon>Eukaryota</taxon>
        <taxon>Metazoa</taxon>
        <taxon>Chordata</taxon>
        <taxon>Craniata</taxon>
        <taxon>Vertebrata</taxon>
        <taxon>Euteleostomi</taxon>
        <taxon>Mammalia</taxon>
        <taxon>Eutheria</taxon>
        <taxon>Laurasiatheria</taxon>
        <taxon>Artiodactyla</taxon>
        <taxon>Ruminantia</taxon>
        <taxon>Pecora</taxon>
        <taxon>Bovidae</taxon>
        <taxon>Bovinae</taxon>
        <taxon>Bison</taxon>
    </lineage>
</organism>
<dbReference type="GO" id="GO:0008270">
    <property type="term" value="F:zinc ion binding"/>
    <property type="evidence" value="ECO:0007669"/>
    <property type="project" value="UniProtKB-KW"/>
</dbReference>
<dbReference type="GeneID" id="105000512"/>
<dbReference type="SUPFAM" id="SSF57850">
    <property type="entry name" value="RING/U-box"/>
    <property type="match status" value="1"/>
</dbReference>
<evidence type="ECO:0000259" key="10">
    <source>
        <dbReference type="PROSITE" id="PS51292"/>
    </source>
</evidence>
<feature type="compositionally biased region" description="Basic and acidic residues" evidence="9">
    <location>
        <begin position="392"/>
        <end position="407"/>
    </location>
</feature>
<feature type="compositionally biased region" description="Low complexity" evidence="9">
    <location>
        <begin position="506"/>
        <end position="518"/>
    </location>
</feature>
<sequence>MLHEAKDRQKFVSDVQYLRDMQHKVDSEYQACLRRQEYKRDPNEKKRDQFWGQETNFERSRFSSGSSSKQSSADEDAQAEPRLSATSSACKTDSRLPAIDQTSVKQKHKSTMTPKKLEKAGPSKPPPAAQAPQILSRKRRPNLGRLTVSPETQSPRLSGDRSRQKLQRPGKVPALRGIDPIVQQEHPAWASDTKLKRPTQERRNLVPSSQVIMVMENSRTERARKGDTGTRSQSTPHSALPQAFQGTHSPQELDESLGPPLVASTLGGPRRTTFRFRDEDFYSILSSNPGGEHDDTEEETHMEEELLMAGMHPPRSPSSHKRSRFLGTLATQAKNKNSEENPAHCRANSIRRSEASHGSLRISNAMEPVTEQSSVGQRMSQDPGLSDGGSIKGKDSSDCESEKKASHSWDTQSEPSLEDEDDINAENESLDGISMEERPGTHAYERDCQAYLSESSNPLDFFLAGRPMAPRPSVNLSHNMPGSVTHFTLRDDTLADLPPSSTLVPSSDSEGSSRFSGRQPLSPIRNRNLLAGAENCSYLPVDSAHDLDVRGAEDVTSTSPAQEAPLYTDGLLPNPQGNLSLMESSSSPPSGMNVQGHLHVARSLQENRPFTFFAVSEFPNQNENGSGMEFSGFTKAKGAPKMKTDPEKLKKIQESLLEEDSEEEGDLCRICQIAGGSPTNPLLEPCGCVGSLQFVHQECLKKWLKVKITSGADLSAVKTCEMCKQSLLVNLDDFNVTEFYQKHQQSRVQNELMNSGLYLVLLLHLYEQRFAELMRLNHDRATRERLSRNYPQPRLEENESSELGDGSGSSL</sequence>
<dbReference type="KEGG" id="bbis:105000512"/>
<dbReference type="InterPro" id="IPR013083">
    <property type="entry name" value="Znf_RING/FYVE/PHD"/>
</dbReference>
<dbReference type="EC" id="2.3.2.27" evidence="3"/>
<dbReference type="GO" id="GO:0061630">
    <property type="term" value="F:ubiquitin protein ligase activity"/>
    <property type="evidence" value="ECO:0007669"/>
    <property type="project" value="UniProtKB-EC"/>
</dbReference>
<keyword evidence="11" id="KW-1185">Reference proteome</keyword>
<evidence type="ECO:0000256" key="4">
    <source>
        <dbReference type="ARBA" id="ARBA00022679"/>
    </source>
</evidence>
<evidence type="ECO:0000256" key="2">
    <source>
        <dbReference type="ARBA" id="ARBA00004906"/>
    </source>
</evidence>
<dbReference type="InterPro" id="IPR011016">
    <property type="entry name" value="Znf_RING-CH"/>
</dbReference>
<keyword evidence="8" id="KW-0862">Zinc</keyword>
<dbReference type="PANTHER" id="PTHR14471">
    <property type="entry name" value="MARCH7/10 E3 UBIQUITIN PROTEIN LIGASE FAMILY MEMBER"/>
    <property type="match status" value="1"/>
</dbReference>
<dbReference type="PANTHER" id="PTHR14471:SF5">
    <property type="entry name" value="E3 UBIQUITIN-PROTEIN LIGASE MARCHF10-RELATED"/>
    <property type="match status" value="1"/>
</dbReference>
<evidence type="ECO:0000256" key="1">
    <source>
        <dbReference type="ARBA" id="ARBA00000900"/>
    </source>
</evidence>
<dbReference type="PROSITE" id="PS51292">
    <property type="entry name" value="ZF_RING_CH"/>
    <property type="match status" value="1"/>
</dbReference>
<feature type="domain" description="RING-CH-type" evidence="10">
    <location>
        <begin position="660"/>
        <end position="730"/>
    </location>
</feature>
<dbReference type="Pfam" id="PF12906">
    <property type="entry name" value="RINGv"/>
    <property type="match status" value="1"/>
</dbReference>
<feature type="compositionally biased region" description="Acidic residues" evidence="9">
    <location>
        <begin position="294"/>
        <end position="306"/>
    </location>
</feature>
<evidence type="ECO:0000256" key="6">
    <source>
        <dbReference type="ARBA" id="ARBA00022771"/>
    </source>
</evidence>
<feature type="compositionally biased region" description="Polar residues" evidence="9">
    <location>
        <begin position="370"/>
        <end position="380"/>
    </location>
</feature>
<keyword evidence="7" id="KW-0833">Ubl conjugation pathway</keyword>
<dbReference type="InterPro" id="IPR052297">
    <property type="entry name" value="RING-CH-type_E3_ubiq-ligase"/>
</dbReference>
<gene>
    <name evidence="12" type="primary">MARCH10</name>
</gene>
<keyword evidence="6" id="KW-0863">Zinc-finger</keyword>
<dbReference type="SMART" id="SM00744">
    <property type="entry name" value="RINGv"/>
    <property type="match status" value="1"/>
</dbReference>
<dbReference type="AlphaFoldDB" id="A0A6P3IKA8"/>
<evidence type="ECO:0000313" key="12">
    <source>
        <dbReference type="RefSeq" id="XP_010854763.1"/>
    </source>
</evidence>
<keyword evidence="5" id="KW-0479">Metal-binding</keyword>